<proteinExistence type="predicted"/>
<feature type="transmembrane region" description="Helical" evidence="2">
    <location>
        <begin position="115"/>
        <end position="133"/>
    </location>
</feature>
<keyword evidence="2" id="KW-0812">Transmembrane</keyword>
<gene>
    <name evidence="4" type="ORF">UFOPK3564_02322</name>
</gene>
<protein>
    <submittedName>
        <fullName evidence="4">Unannotated protein</fullName>
    </submittedName>
</protein>
<dbReference type="InterPro" id="IPR025565">
    <property type="entry name" value="DUF4328"/>
</dbReference>
<dbReference type="Pfam" id="PF14219">
    <property type="entry name" value="DUF4328"/>
    <property type="match status" value="1"/>
</dbReference>
<dbReference type="EMBL" id="CAFBMK010000157">
    <property type="protein sequence ID" value="CAB4930065.1"/>
    <property type="molecule type" value="Genomic_DNA"/>
</dbReference>
<sequence length="286" mass="30362">MREEPGDGVVDDPWARPPGGSDGHRPGDWGGEPEAPPAGHTGPLVSPTPRLRLARFAVAAAAVLSGIEGLSSVWALAETRSLTGDEPRGGDTRVDELTVSQDAIDRFNAASGVDGIVALVALLALIASAVFVIRWQNVVLRNQQGLGVDRPRYSPVAAGFSWFVPIWSLFGPKRAMNDAWRAAAPATAGSGTTNDWLLRAVPTLFSVWWAAWLVCQLVGNVLTRLPGDTLAGQTLIYGASIVSCVATVVAGVLFVLVMERITGRHDERITERHEARRHEAPAAGTA</sequence>
<evidence type="ECO:0000259" key="3">
    <source>
        <dbReference type="Pfam" id="PF14219"/>
    </source>
</evidence>
<name>A0A6J7IH16_9ZZZZ</name>
<feature type="transmembrane region" description="Helical" evidence="2">
    <location>
        <begin position="153"/>
        <end position="170"/>
    </location>
</feature>
<feature type="region of interest" description="Disordered" evidence="1">
    <location>
        <begin position="1"/>
        <end position="46"/>
    </location>
</feature>
<feature type="transmembrane region" description="Helical" evidence="2">
    <location>
        <begin position="235"/>
        <end position="258"/>
    </location>
</feature>
<accession>A0A6J7IH16</accession>
<reference evidence="4" key="1">
    <citation type="submission" date="2020-05" db="EMBL/GenBank/DDBJ databases">
        <authorList>
            <person name="Chiriac C."/>
            <person name="Salcher M."/>
            <person name="Ghai R."/>
            <person name="Kavagutti S V."/>
        </authorList>
    </citation>
    <scope>NUCLEOTIDE SEQUENCE</scope>
</reference>
<keyword evidence="2" id="KW-1133">Transmembrane helix</keyword>
<feature type="transmembrane region" description="Helical" evidence="2">
    <location>
        <begin position="205"/>
        <end position="223"/>
    </location>
</feature>
<organism evidence="4">
    <name type="scientific">freshwater metagenome</name>
    <dbReference type="NCBI Taxonomy" id="449393"/>
    <lineage>
        <taxon>unclassified sequences</taxon>
        <taxon>metagenomes</taxon>
        <taxon>ecological metagenomes</taxon>
    </lineage>
</organism>
<feature type="domain" description="DUF4328" evidence="3">
    <location>
        <begin position="105"/>
        <end position="262"/>
    </location>
</feature>
<evidence type="ECO:0000256" key="2">
    <source>
        <dbReference type="SAM" id="Phobius"/>
    </source>
</evidence>
<evidence type="ECO:0000313" key="4">
    <source>
        <dbReference type="EMBL" id="CAB4930065.1"/>
    </source>
</evidence>
<evidence type="ECO:0000256" key="1">
    <source>
        <dbReference type="SAM" id="MobiDB-lite"/>
    </source>
</evidence>
<keyword evidence="2" id="KW-0472">Membrane</keyword>
<dbReference type="AlphaFoldDB" id="A0A6J7IH16"/>